<dbReference type="EMBL" id="SNRY01004766">
    <property type="protein sequence ID" value="KAA6316759.1"/>
    <property type="molecule type" value="Genomic_DNA"/>
</dbReference>
<dbReference type="AlphaFoldDB" id="A0A5J4Q6M8"/>
<protein>
    <submittedName>
        <fullName evidence="1">Copper-transporting ATPase PacS</fullName>
    </submittedName>
</protein>
<evidence type="ECO:0000313" key="1">
    <source>
        <dbReference type="EMBL" id="KAA6316759.1"/>
    </source>
</evidence>
<feature type="non-terminal residue" evidence="1">
    <location>
        <position position="42"/>
    </location>
</feature>
<dbReference type="SUPFAM" id="SSF56784">
    <property type="entry name" value="HAD-like"/>
    <property type="match status" value="1"/>
</dbReference>
<dbReference type="InterPro" id="IPR036412">
    <property type="entry name" value="HAD-like_sf"/>
</dbReference>
<name>A0A5J4Q6M8_9ZZZZ</name>
<accession>A0A5J4Q6M8</accession>
<comment type="caution">
    <text evidence="1">The sequence shown here is derived from an EMBL/GenBank/DDBJ whole genome shotgun (WGS) entry which is preliminary data.</text>
</comment>
<sequence length="42" mass="4578">MLTGDGERTASAVAEQLGIERYIAEALPDDKQAFIRKLQSQG</sequence>
<dbReference type="Gene3D" id="3.40.50.1000">
    <property type="entry name" value="HAD superfamily/HAD-like"/>
    <property type="match status" value="1"/>
</dbReference>
<gene>
    <name evidence="1" type="ORF">EZS27_032976</name>
</gene>
<reference evidence="1" key="1">
    <citation type="submission" date="2019-03" db="EMBL/GenBank/DDBJ databases">
        <title>Single cell metagenomics reveals metabolic interactions within the superorganism composed of flagellate Streblomastix strix and complex community of Bacteroidetes bacteria on its surface.</title>
        <authorList>
            <person name="Treitli S.C."/>
            <person name="Kolisko M."/>
            <person name="Husnik F."/>
            <person name="Keeling P."/>
            <person name="Hampl V."/>
        </authorList>
    </citation>
    <scope>NUCLEOTIDE SEQUENCE</scope>
    <source>
        <strain evidence="1">STM</strain>
    </source>
</reference>
<organism evidence="1">
    <name type="scientific">termite gut metagenome</name>
    <dbReference type="NCBI Taxonomy" id="433724"/>
    <lineage>
        <taxon>unclassified sequences</taxon>
        <taxon>metagenomes</taxon>
        <taxon>organismal metagenomes</taxon>
    </lineage>
</organism>
<proteinExistence type="predicted"/>
<dbReference type="InterPro" id="IPR023214">
    <property type="entry name" value="HAD_sf"/>
</dbReference>